<feature type="compositionally biased region" description="Basic and acidic residues" evidence="1">
    <location>
        <begin position="16"/>
        <end position="27"/>
    </location>
</feature>
<dbReference type="EMBL" id="BAAANO010000008">
    <property type="protein sequence ID" value="GAA2002191.1"/>
    <property type="molecule type" value="Genomic_DNA"/>
</dbReference>
<evidence type="ECO:0000256" key="1">
    <source>
        <dbReference type="SAM" id="MobiDB-lite"/>
    </source>
</evidence>
<accession>A0ABP5EM33</accession>
<organism evidence="2 3">
    <name type="scientific">Brevibacterium samyangense</name>
    <dbReference type="NCBI Taxonomy" id="366888"/>
    <lineage>
        <taxon>Bacteria</taxon>
        <taxon>Bacillati</taxon>
        <taxon>Actinomycetota</taxon>
        <taxon>Actinomycetes</taxon>
        <taxon>Micrococcales</taxon>
        <taxon>Brevibacteriaceae</taxon>
        <taxon>Brevibacterium</taxon>
    </lineage>
</organism>
<keyword evidence="3" id="KW-1185">Reference proteome</keyword>
<evidence type="ECO:0000313" key="3">
    <source>
        <dbReference type="Proteomes" id="UP001500755"/>
    </source>
</evidence>
<reference evidence="3" key="1">
    <citation type="journal article" date="2019" name="Int. J. Syst. Evol. Microbiol.">
        <title>The Global Catalogue of Microorganisms (GCM) 10K type strain sequencing project: providing services to taxonomists for standard genome sequencing and annotation.</title>
        <authorList>
            <consortium name="The Broad Institute Genomics Platform"/>
            <consortium name="The Broad Institute Genome Sequencing Center for Infectious Disease"/>
            <person name="Wu L."/>
            <person name="Ma J."/>
        </authorList>
    </citation>
    <scope>NUCLEOTIDE SEQUENCE [LARGE SCALE GENOMIC DNA]</scope>
    <source>
        <strain evidence="3">JCM 14546</strain>
    </source>
</reference>
<feature type="region of interest" description="Disordered" evidence="1">
    <location>
        <begin position="1"/>
        <end position="42"/>
    </location>
</feature>
<dbReference type="Proteomes" id="UP001500755">
    <property type="component" value="Unassembled WGS sequence"/>
</dbReference>
<gene>
    <name evidence="2" type="ORF">GCM10009755_08450</name>
</gene>
<comment type="caution">
    <text evidence="2">The sequence shown here is derived from an EMBL/GenBank/DDBJ whole genome shotgun (WGS) entry which is preliminary data.</text>
</comment>
<proteinExistence type="predicted"/>
<sequence>METDSRQRGAGGAQQRGHESVRGRTDDAEPEDTAGPATDEAGVVLEAVHLGEDGPGPVEEEAAGLGEIDPAGGAREQLGVEFVLELLDLLRQGRLRHVQTGGGATEVAFLRHGDEVPQMT</sequence>
<name>A0ABP5EM33_9MICO</name>
<protein>
    <submittedName>
        <fullName evidence="2">Uncharacterized protein</fullName>
    </submittedName>
</protein>
<evidence type="ECO:0000313" key="2">
    <source>
        <dbReference type="EMBL" id="GAA2002191.1"/>
    </source>
</evidence>